<sequence length="467" mass="53393">MASQTTKILQQFETGKLESKGCYKHLNDYERHQLALLWGELLARFDVPVEDLVGANNALIKITDFGITESEMTSSKQKGVVYNGCKYGETVQDKVGSPVVPLPYSDICKDNTLGSYIWETFREDVPDTLVLRFLRARKWDVDSALDMILTAVKWRFANNIDELIYYGESLNEASLMYKGTSFVHGLDKLGNPVIWAPSFRHYQKDQSFTQAKRYLIYIMETVRPMLRYPNERVCLIMDLTDHSNANMDWPFTKMFLKLLEAYYPECLAVCIVYNGPWWFSGVFKLISPLIDTAVAQKIQFAKNADGLSKFIDKNQILKIRGGNNTYEYTYVLPDPKENAMMADTDGKKAALEARNQAAQKLTQATKDWVAATKEADKFRSNVKHLQDKDSAETLSSDSATPDRTSSETRAKEAYNKEMALAHHRDECQEEFAQAARKLDFYTRARNIYNRLGVFDGQVADWSKIQNS</sequence>
<dbReference type="SMART" id="SM00516">
    <property type="entry name" value="SEC14"/>
    <property type="match status" value="1"/>
</dbReference>
<dbReference type="PANTHER" id="PTHR46590:SF1">
    <property type="entry name" value="PHOSPHATIDYLINOSITOL TRANSFER PROTEIN CSR1"/>
    <property type="match status" value="1"/>
</dbReference>
<dbReference type="OrthoDB" id="43460at2759"/>
<dbReference type="SUPFAM" id="SSF52087">
    <property type="entry name" value="CRAL/TRIO domain"/>
    <property type="match status" value="1"/>
</dbReference>
<dbReference type="InterPro" id="IPR052432">
    <property type="entry name" value="PITP/CRAL-TRIO"/>
</dbReference>
<name>A0A1R0GV55_9FUNG</name>
<dbReference type="SMART" id="SM01100">
    <property type="entry name" value="CRAL_TRIO_N"/>
    <property type="match status" value="1"/>
</dbReference>
<dbReference type="PROSITE" id="PS50191">
    <property type="entry name" value="CRAL_TRIO"/>
    <property type="match status" value="1"/>
</dbReference>
<reference evidence="3 4" key="1">
    <citation type="journal article" date="2016" name="Mol. Biol. Evol.">
        <title>Genome-Wide Survey of Gut Fungi (Harpellales) Reveals the First Horizontally Transferred Ubiquitin Gene from a Mosquito Host.</title>
        <authorList>
            <person name="Wang Y."/>
            <person name="White M.M."/>
            <person name="Kvist S."/>
            <person name="Moncalvo J.M."/>
        </authorList>
    </citation>
    <scope>NUCLEOTIDE SEQUENCE [LARGE SCALE GENOMIC DNA]</scope>
    <source>
        <strain evidence="3 4">ALG-7-W6</strain>
    </source>
</reference>
<protein>
    <submittedName>
        <fullName evidence="3">CRAL-TRIO domain-containing protein</fullName>
    </submittedName>
</protein>
<dbReference type="PANTHER" id="PTHR46590">
    <property type="entry name" value="PHOSPHATIDYLINOSITOL TRANSFER PROTEIN CSR1-RELATED"/>
    <property type="match status" value="1"/>
</dbReference>
<keyword evidence="4" id="KW-1185">Reference proteome</keyword>
<dbReference type="InterPro" id="IPR001251">
    <property type="entry name" value="CRAL-TRIO_dom"/>
</dbReference>
<dbReference type="Gene3D" id="3.40.525.10">
    <property type="entry name" value="CRAL-TRIO lipid binding domain"/>
    <property type="match status" value="1"/>
</dbReference>
<feature type="compositionally biased region" description="Basic and acidic residues" evidence="1">
    <location>
        <begin position="381"/>
        <end position="391"/>
    </location>
</feature>
<accession>A0A1R0GV55</accession>
<dbReference type="Proteomes" id="UP000187455">
    <property type="component" value="Unassembled WGS sequence"/>
</dbReference>
<feature type="compositionally biased region" description="Polar residues" evidence="1">
    <location>
        <begin position="392"/>
        <end position="403"/>
    </location>
</feature>
<dbReference type="EMBL" id="LSSL01003121">
    <property type="protein sequence ID" value="OLY80796.1"/>
    <property type="molecule type" value="Genomic_DNA"/>
</dbReference>
<dbReference type="SUPFAM" id="SSF46938">
    <property type="entry name" value="CRAL/TRIO N-terminal domain"/>
    <property type="match status" value="1"/>
</dbReference>
<evidence type="ECO:0000256" key="1">
    <source>
        <dbReference type="SAM" id="MobiDB-lite"/>
    </source>
</evidence>
<feature type="region of interest" description="Disordered" evidence="1">
    <location>
        <begin position="381"/>
        <end position="409"/>
    </location>
</feature>
<evidence type="ECO:0000259" key="2">
    <source>
        <dbReference type="PROSITE" id="PS50191"/>
    </source>
</evidence>
<organism evidence="3 4">
    <name type="scientific">Smittium mucronatum</name>
    <dbReference type="NCBI Taxonomy" id="133383"/>
    <lineage>
        <taxon>Eukaryota</taxon>
        <taxon>Fungi</taxon>
        <taxon>Fungi incertae sedis</taxon>
        <taxon>Zoopagomycota</taxon>
        <taxon>Kickxellomycotina</taxon>
        <taxon>Harpellomycetes</taxon>
        <taxon>Harpellales</taxon>
        <taxon>Legeriomycetaceae</taxon>
        <taxon>Smittium</taxon>
    </lineage>
</organism>
<gene>
    <name evidence="3" type="ORF">AYI68_g5103</name>
</gene>
<dbReference type="AlphaFoldDB" id="A0A1R0GV55"/>
<feature type="domain" description="CRAL-TRIO" evidence="2">
    <location>
        <begin position="171"/>
        <end position="328"/>
    </location>
</feature>
<dbReference type="InterPro" id="IPR036273">
    <property type="entry name" value="CRAL/TRIO_N_dom_sf"/>
</dbReference>
<evidence type="ECO:0000313" key="4">
    <source>
        <dbReference type="Proteomes" id="UP000187455"/>
    </source>
</evidence>
<dbReference type="CDD" id="cd00170">
    <property type="entry name" value="SEC14"/>
    <property type="match status" value="1"/>
</dbReference>
<dbReference type="Pfam" id="PF00650">
    <property type="entry name" value="CRAL_TRIO"/>
    <property type="match status" value="1"/>
</dbReference>
<proteinExistence type="predicted"/>
<dbReference type="InterPro" id="IPR036865">
    <property type="entry name" value="CRAL-TRIO_dom_sf"/>
</dbReference>
<dbReference type="InterPro" id="IPR011074">
    <property type="entry name" value="CRAL/TRIO_N_dom"/>
</dbReference>
<evidence type="ECO:0000313" key="3">
    <source>
        <dbReference type="EMBL" id="OLY80796.1"/>
    </source>
</evidence>
<dbReference type="Pfam" id="PF03765">
    <property type="entry name" value="CRAL_TRIO_N"/>
    <property type="match status" value="1"/>
</dbReference>
<comment type="caution">
    <text evidence="3">The sequence shown here is derived from an EMBL/GenBank/DDBJ whole genome shotgun (WGS) entry which is preliminary data.</text>
</comment>